<evidence type="ECO:0000256" key="2">
    <source>
        <dbReference type="SAM" id="MobiDB-lite"/>
    </source>
</evidence>
<evidence type="ECO:0000313" key="5">
    <source>
        <dbReference type="Proteomes" id="UP000285060"/>
    </source>
</evidence>
<dbReference type="InterPro" id="IPR032451">
    <property type="entry name" value="SMARCC_C"/>
</dbReference>
<dbReference type="Gene3D" id="1.10.10.60">
    <property type="entry name" value="Homeodomain-like"/>
    <property type="match status" value="1"/>
</dbReference>
<evidence type="ECO:0000313" key="4">
    <source>
        <dbReference type="EMBL" id="RHY31259.1"/>
    </source>
</evidence>
<dbReference type="EMBL" id="QUSY01000229">
    <property type="protein sequence ID" value="RHY31259.1"/>
    <property type="molecule type" value="Genomic_DNA"/>
</dbReference>
<evidence type="ECO:0000259" key="3">
    <source>
        <dbReference type="SMART" id="SM00717"/>
    </source>
</evidence>
<keyword evidence="5" id="KW-1185">Reference proteome</keyword>
<comment type="caution">
    <text evidence="4">The sequence shown here is derived from an EMBL/GenBank/DDBJ whole genome shotgun (WGS) entry which is preliminary data.</text>
</comment>
<protein>
    <recommendedName>
        <fullName evidence="3">Myb-like domain-containing protein</fullName>
    </recommendedName>
</protein>
<dbReference type="InterPro" id="IPR001005">
    <property type="entry name" value="SANT/Myb"/>
</dbReference>
<dbReference type="VEuPathDB" id="FungiDB:H310_00078"/>
<gene>
    <name evidence="4" type="ORF">DYB32_003792</name>
</gene>
<feature type="domain" description="Myb-like" evidence="3">
    <location>
        <begin position="146"/>
        <end position="197"/>
    </location>
</feature>
<reference evidence="4 5" key="1">
    <citation type="submission" date="2018-08" db="EMBL/GenBank/DDBJ databases">
        <title>Aphanomyces genome sequencing and annotation.</title>
        <authorList>
            <person name="Minardi D."/>
            <person name="Oidtmann B."/>
            <person name="Van Der Giezen M."/>
            <person name="Studholme D.J."/>
        </authorList>
    </citation>
    <scope>NUCLEOTIDE SEQUENCE [LARGE SCALE GENOMIC DNA]</scope>
    <source>
        <strain evidence="4 5">NJM0002</strain>
    </source>
</reference>
<evidence type="ECO:0000256" key="1">
    <source>
        <dbReference type="SAM" id="Coils"/>
    </source>
</evidence>
<feature type="coiled-coil region" evidence="1">
    <location>
        <begin position="325"/>
        <end position="355"/>
    </location>
</feature>
<dbReference type="SUPFAM" id="SSF46689">
    <property type="entry name" value="Homeodomain-like"/>
    <property type="match status" value="2"/>
</dbReference>
<dbReference type="Pfam" id="PF16495">
    <property type="entry name" value="SWIRM-assoc_1"/>
    <property type="match status" value="1"/>
</dbReference>
<feature type="compositionally biased region" description="Polar residues" evidence="2">
    <location>
        <begin position="257"/>
        <end position="272"/>
    </location>
</feature>
<accession>A0A418AZU8</accession>
<organism evidence="4 5">
    <name type="scientific">Aphanomyces invadans</name>
    <dbReference type="NCBI Taxonomy" id="157072"/>
    <lineage>
        <taxon>Eukaryota</taxon>
        <taxon>Sar</taxon>
        <taxon>Stramenopiles</taxon>
        <taxon>Oomycota</taxon>
        <taxon>Saprolegniomycetes</taxon>
        <taxon>Saprolegniales</taxon>
        <taxon>Verrucalvaceae</taxon>
        <taxon>Aphanomyces</taxon>
    </lineage>
</organism>
<dbReference type="Proteomes" id="UP000285060">
    <property type="component" value="Unassembled WGS sequence"/>
</dbReference>
<dbReference type="AlphaFoldDB" id="A0A418AZU8"/>
<dbReference type="SMART" id="SM00717">
    <property type="entry name" value="SANT"/>
    <property type="match status" value="1"/>
</dbReference>
<dbReference type="InterPro" id="IPR036388">
    <property type="entry name" value="WH-like_DNA-bd_sf"/>
</dbReference>
<feature type="region of interest" description="Disordered" evidence="2">
    <location>
        <begin position="257"/>
        <end position="278"/>
    </location>
</feature>
<dbReference type="Gene3D" id="1.10.10.10">
    <property type="entry name" value="Winged helix-like DNA-binding domain superfamily/Winged helix DNA-binding domain"/>
    <property type="match status" value="1"/>
</dbReference>
<feature type="non-terminal residue" evidence="4">
    <location>
        <position position="1"/>
    </location>
</feature>
<proteinExistence type="predicted"/>
<dbReference type="InterPro" id="IPR009057">
    <property type="entry name" value="Homeodomain-like_sf"/>
</dbReference>
<keyword evidence="1" id="KW-0175">Coiled coil</keyword>
<name>A0A418AZU8_9STRA</name>
<sequence>TSILKRLQGDAATVVAMLLQNAATTTAVDAPIQAEEDSCVLYGHLSPAPAPPLKATTVHTVDQPSVVMPSCSRWFSLHSIHPIEKRMLPEFFQNNKAKTPTHGMPLRKLDAWGVRPGSGVCAACFVSRKFPSHLDPSDFIALFPVSATPWTTDEKLCLLNTLNKLDTSQQVDWNDVAQAVGRPAKECIAQFLKTPLEPQTPTPVAATRRGEGMADYPHVTAVPDLASIVASADPTLAKAAANAAVAQLDELNLPSQQQLKSSTAAANANKVSNGPAPSRHGHQKFGWIWDAAVFTVDCVDVKKGIAKYEDGVVKGLMSDLVQCQMQHIQLKLHALEQLEAALQAERDQVAKERYEIYVDKLNMAQAKLAVASSDE</sequence>